<keyword evidence="1" id="KW-0812">Transmembrane</keyword>
<proteinExistence type="predicted"/>
<keyword evidence="1" id="KW-1133">Transmembrane helix</keyword>
<dbReference type="InterPro" id="IPR008621">
    <property type="entry name" value="Cbb3-typ_cyt_oxidase_comp"/>
</dbReference>
<dbReference type="Proteomes" id="UP000480266">
    <property type="component" value="Unassembled WGS sequence"/>
</dbReference>
<evidence type="ECO:0000313" key="2">
    <source>
        <dbReference type="EMBL" id="NGX98094.1"/>
    </source>
</evidence>
<dbReference type="CDD" id="cd01324">
    <property type="entry name" value="cbb3_Oxidase_CcoQ"/>
    <property type="match status" value="1"/>
</dbReference>
<name>A0A7C9VR21_9BRAD</name>
<feature type="transmembrane region" description="Helical" evidence="1">
    <location>
        <begin position="16"/>
        <end position="36"/>
    </location>
</feature>
<dbReference type="Pfam" id="PF05545">
    <property type="entry name" value="FixQ"/>
    <property type="match status" value="1"/>
</dbReference>
<evidence type="ECO:0000256" key="1">
    <source>
        <dbReference type="SAM" id="Phobius"/>
    </source>
</evidence>
<keyword evidence="1" id="KW-0472">Membrane</keyword>
<gene>
    <name evidence="2" type="ORF">G4V63_23685</name>
</gene>
<accession>A0A7C9VR21</accession>
<dbReference type="AlphaFoldDB" id="A0A7C9VR21"/>
<reference evidence="2" key="1">
    <citation type="submission" date="2020-02" db="EMBL/GenBank/DDBJ databases">
        <title>Draft genome sequence of Candidatus Afipia apatlaquensis IBT-C3, a potential strain for decolorization of textile dyes.</title>
        <authorList>
            <person name="Sanchez-Reyes A."/>
            <person name="Breton-Deval L."/>
            <person name="Mangelson H."/>
            <person name="Sanchez-Flores A."/>
        </authorList>
    </citation>
    <scope>NUCLEOTIDE SEQUENCE [LARGE SCALE GENOMIC DNA]</scope>
    <source>
        <strain evidence="2">IBT-C3</strain>
    </source>
</reference>
<sequence length="54" mass="6186">MKAILTVQNAVSGFVVTWWTPIFVGIFFAIVVYALWPRNRAMFDAASRLPLRED</sequence>
<protein>
    <submittedName>
        <fullName evidence="2">Cbb3-type cytochrome c oxidase subunit 3</fullName>
    </submittedName>
</protein>
<keyword evidence="3" id="KW-1185">Reference proteome</keyword>
<comment type="caution">
    <text evidence="2">The sequence shown here is derived from an EMBL/GenBank/DDBJ whole genome shotgun (WGS) entry which is preliminary data.</text>
</comment>
<dbReference type="EMBL" id="JAAMRR010001198">
    <property type="protein sequence ID" value="NGX98094.1"/>
    <property type="molecule type" value="Genomic_DNA"/>
</dbReference>
<organism evidence="2 3">
    <name type="scientific">Candidatus Afipia apatlaquensis</name>
    <dbReference type="NCBI Taxonomy" id="2712852"/>
    <lineage>
        <taxon>Bacteria</taxon>
        <taxon>Pseudomonadati</taxon>
        <taxon>Pseudomonadota</taxon>
        <taxon>Alphaproteobacteria</taxon>
        <taxon>Hyphomicrobiales</taxon>
        <taxon>Nitrobacteraceae</taxon>
        <taxon>Afipia</taxon>
    </lineage>
</organism>
<evidence type="ECO:0000313" key="3">
    <source>
        <dbReference type="Proteomes" id="UP000480266"/>
    </source>
</evidence>